<dbReference type="AlphaFoldDB" id="A0AAW0PC26"/>
<reference evidence="10" key="1">
    <citation type="submission" date="2024-04" db="EMBL/GenBank/DDBJ databases">
        <title>Salinicola lusitanus LLJ914,a marine bacterium isolated from the Okinawa Trough.</title>
        <authorList>
            <person name="Li J."/>
        </authorList>
    </citation>
    <scope>NUCLEOTIDE SEQUENCE [LARGE SCALE GENOMIC DNA]</scope>
</reference>
<dbReference type="PANTHER" id="PTHR22930">
    <property type="match status" value="1"/>
</dbReference>
<dbReference type="InterPro" id="IPR045249">
    <property type="entry name" value="HARBI1-like"/>
</dbReference>
<organism evidence="9 10">
    <name type="scientific">Mugilogobius chulae</name>
    <name type="common">yellowstripe goby</name>
    <dbReference type="NCBI Taxonomy" id="88201"/>
    <lineage>
        <taxon>Eukaryota</taxon>
        <taxon>Metazoa</taxon>
        <taxon>Chordata</taxon>
        <taxon>Craniata</taxon>
        <taxon>Vertebrata</taxon>
        <taxon>Euteleostomi</taxon>
        <taxon>Actinopterygii</taxon>
        <taxon>Neopterygii</taxon>
        <taxon>Teleostei</taxon>
        <taxon>Neoteleostei</taxon>
        <taxon>Acanthomorphata</taxon>
        <taxon>Gobiaria</taxon>
        <taxon>Gobiiformes</taxon>
        <taxon>Gobioidei</taxon>
        <taxon>Gobiidae</taxon>
        <taxon>Gobionellinae</taxon>
        <taxon>Mugilogobius</taxon>
    </lineage>
</organism>
<dbReference type="GO" id="GO:0004518">
    <property type="term" value="F:nuclease activity"/>
    <property type="evidence" value="ECO:0007669"/>
    <property type="project" value="UniProtKB-KW"/>
</dbReference>
<dbReference type="GO" id="GO:0046872">
    <property type="term" value="F:metal ion binding"/>
    <property type="evidence" value="ECO:0007669"/>
    <property type="project" value="UniProtKB-KW"/>
</dbReference>
<keyword evidence="5" id="KW-0479">Metal-binding</keyword>
<keyword evidence="6" id="KW-0378">Hydrolase</keyword>
<proteinExistence type="inferred from homology"/>
<keyword evidence="4" id="KW-0540">Nuclease</keyword>
<feature type="domain" description="DDE Tnp4" evidence="8">
    <location>
        <begin position="2"/>
        <end position="138"/>
    </location>
</feature>
<dbReference type="Pfam" id="PF13359">
    <property type="entry name" value="DDE_Tnp_4"/>
    <property type="match status" value="1"/>
</dbReference>
<dbReference type="Proteomes" id="UP001460270">
    <property type="component" value="Unassembled WGS sequence"/>
</dbReference>
<comment type="caution">
    <text evidence="9">The sequence shown here is derived from an EMBL/GenBank/DDBJ whole genome shotgun (WGS) entry which is preliminary data.</text>
</comment>
<dbReference type="GO" id="GO:0016787">
    <property type="term" value="F:hydrolase activity"/>
    <property type="evidence" value="ECO:0007669"/>
    <property type="project" value="UniProtKB-KW"/>
</dbReference>
<evidence type="ECO:0000256" key="5">
    <source>
        <dbReference type="ARBA" id="ARBA00022723"/>
    </source>
</evidence>
<evidence type="ECO:0000256" key="6">
    <source>
        <dbReference type="ARBA" id="ARBA00022801"/>
    </source>
</evidence>
<protein>
    <recommendedName>
        <fullName evidence="8">DDE Tnp4 domain-containing protein</fullName>
    </recommendedName>
</protein>
<evidence type="ECO:0000256" key="3">
    <source>
        <dbReference type="ARBA" id="ARBA00006958"/>
    </source>
</evidence>
<dbReference type="EMBL" id="JBBPFD010000006">
    <property type="protein sequence ID" value="KAK7922281.1"/>
    <property type="molecule type" value="Genomic_DNA"/>
</dbReference>
<evidence type="ECO:0000256" key="4">
    <source>
        <dbReference type="ARBA" id="ARBA00022722"/>
    </source>
</evidence>
<evidence type="ECO:0000256" key="1">
    <source>
        <dbReference type="ARBA" id="ARBA00001968"/>
    </source>
</evidence>
<evidence type="ECO:0000256" key="7">
    <source>
        <dbReference type="ARBA" id="ARBA00023242"/>
    </source>
</evidence>
<gene>
    <name evidence="9" type="ORF">WMY93_009183</name>
</gene>
<keyword evidence="10" id="KW-1185">Reference proteome</keyword>
<dbReference type="InterPro" id="IPR027806">
    <property type="entry name" value="HARBI1_dom"/>
</dbReference>
<name>A0AAW0PC26_9GOBI</name>
<keyword evidence="7" id="KW-0539">Nucleus</keyword>
<accession>A0AAW0PC26</accession>
<dbReference type="PANTHER" id="PTHR22930:SF269">
    <property type="entry name" value="NUCLEASE HARBI1-LIKE PROTEIN"/>
    <property type="match status" value="1"/>
</dbReference>
<evidence type="ECO:0000256" key="2">
    <source>
        <dbReference type="ARBA" id="ARBA00004123"/>
    </source>
</evidence>
<dbReference type="GO" id="GO:0005634">
    <property type="term" value="C:nucleus"/>
    <property type="evidence" value="ECO:0007669"/>
    <property type="project" value="UniProtKB-SubCell"/>
</dbReference>
<comment type="similarity">
    <text evidence="3">Belongs to the HARBI1 family.</text>
</comment>
<evidence type="ECO:0000259" key="8">
    <source>
        <dbReference type="Pfam" id="PF13359"/>
    </source>
</evidence>
<evidence type="ECO:0000313" key="10">
    <source>
        <dbReference type="Proteomes" id="UP001460270"/>
    </source>
</evidence>
<comment type="cofactor">
    <cofactor evidence="1">
        <name>a divalent metal cation</name>
        <dbReference type="ChEBI" id="CHEBI:60240"/>
    </cofactor>
</comment>
<evidence type="ECO:0000313" key="9">
    <source>
        <dbReference type="EMBL" id="KAK7922281.1"/>
    </source>
</evidence>
<sequence length="276" mass="30583">MALVDADYRFRVIHVGDYGRSSDGGTFANSSLGIGLENGSLDVPPDTPLPGAAVLGNVPHVLVADAAFPLKTYMMRPFPGKHLRHDLRIFNYRLSRARMVVECAFGILATRWRLLYRKINLLPENVDSLVIAACILHNFLLNPTDNVRLLEEAEQHGRRLRRIGPQRGQRTSAEAMSVRDKFSRYFNSPEGSVPWQDRMSVLSWERCLGHGAPVGLLLVGGSEGPVGVRLVQVSGVILHSSRSDPKGFIWTRFHKITTAQKRTDLHPGSAGSQRSV</sequence>
<comment type="subcellular location">
    <subcellularLocation>
        <location evidence="2">Nucleus</location>
    </subcellularLocation>
</comment>